<dbReference type="RefSeq" id="WP_271191098.1">
    <property type="nucleotide sequence ID" value="NZ_CP115667.1"/>
</dbReference>
<keyword evidence="2" id="KW-1185">Reference proteome</keyword>
<accession>A0ABY7QRZ2</accession>
<proteinExistence type="predicted"/>
<name>A0ABY7QRZ2_9FIRM</name>
<dbReference type="Proteomes" id="UP001210339">
    <property type="component" value="Chromosome"/>
</dbReference>
<organism evidence="1 2">
    <name type="scientific">Peptoniphilus equinus</name>
    <dbReference type="NCBI Taxonomy" id="3016343"/>
    <lineage>
        <taxon>Bacteria</taxon>
        <taxon>Bacillati</taxon>
        <taxon>Bacillota</taxon>
        <taxon>Tissierellia</taxon>
        <taxon>Tissierellales</taxon>
        <taxon>Peptoniphilaceae</taxon>
        <taxon>Peptoniphilus</taxon>
    </lineage>
</organism>
<gene>
    <name evidence="1" type="ORF">O6R05_06100</name>
</gene>
<dbReference type="EMBL" id="CP115667">
    <property type="protein sequence ID" value="WBW49566.1"/>
    <property type="molecule type" value="Genomic_DNA"/>
</dbReference>
<reference evidence="1 2" key="1">
    <citation type="submission" date="2023-01" db="EMBL/GenBank/DDBJ databases">
        <authorList>
            <person name="Lee S.H."/>
            <person name="Jung H.S."/>
            <person name="Yun J.U."/>
        </authorList>
    </citation>
    <scope>NUCLEOTIDE SEQUENCE [LARGE SCALE GENOMIC DNA]</scope>
    <source>
        <strain evidence="1 2">CBA3646</strain>
    </source>
</reference>
<protein>
    <submittedName>
        <fullName evidence="1">Uncharacterized protein</fullName>
    </submittedName>
</protein>
<sequence>MKVKYIGESDPVYMINSHIYDVISLEEGWYRIIDEEGVITDIVKLEVRL</sequence>
<evidence type="ECO:0000313" key="2">
    <source>
        <dbReference type="Proteomes" id="UP001210339"/>
    </source>
</evidence>
<evidence type="ECO:0000313" key="1">
    <source>
        <dbReference type="EMBL" id="WBW49566.1"/>
    </source>
</evidence>